<protein>
    <submittedName>
        <fullName evidence="1">Uncharacterized protein</fullName>
    </submittedName>
</protein>
<gene>
    <name evidence="1" type="ORF">D9758_016417</name>
</gene>
<proteinExistence type="predicted"/>
<comment type="caution">
    <text evidence="1">The sequence shown here is derived from an EMBL/GenBank/DDBJ whole genome shotgun (WGS) entry which is preliminary data.</text>
</comment>
<keyword evidence="2" id="KW-1185">Reference proteome</keyword>
<dbReference type="AlphaFoldDB" id="A0A8H5FPT0"/>
<accession>A0A8H5FPT0</accession>
<name>A0A8H5FPT0_9AGAR</name>
<organism evidence="1 2">
    <name type="scientific">Tetrapyrgos nigripes</name>
    <dbReference type="NCBI Taxonomy" id="182062"/>
    <lineage>
        <taxon>Eukaryota</taxon>
        <taxon>Fungi</taxon>
        <taxon>Dikarya</taxon>
        <taxon>Basidiomycota</taxon>
        <taxon>Agaricomycotina</taxon>
        <taxon>Agaricomycetes</taxon>
        <taxon>Agaricomycetidae</taxon>
        <taxon>Agaricales</taxon>
        <taxon>Marasmiineae</taxon>
        <taxon>Marasmiaceae</taxon>
        <taxon>Tetrapyrgos</taxon>
    </lineage>
</organism>
<dbReference type="Proteomes" id="UP000559256">
    <property type="component" value="Unassembled WGS sequence"/>
</dbReference>
<sequence length="86" mass="9721">MLEICKYIYRTEKLSPPLQPSVLRTRRCGLLVEPSIGTFGLELSGAGTLLGFMSMQWKLMVSLRLVKSLEGEVSWGTMSIRRFPPM</sequence>
<evidence type="ECO:0000313" key="1">
    <source>
        <dbReference type="EMBL" id="KAF5344654.1"/>
    </source>
</evidence>
<reference evidence="1 2" key="1">
    <citation type="journal article" date="2020" name="ISME J.">
        <title>Uncovering the hidden diversity of litter-decomposition mechanisms in mushroom-forming fungi.</title>
        <authorList>
            <person name="Floudas D."/>
            <person name="Bentzer J."/>
            <person name="Ahren D."/>
            <person name="Johansson T."/>
            <person name="Persson P."/>
            <person name="Tunlid A."/>
        </authorList>
    </citation>
    <scope>NUCLEOTIDE SEQUENCE [LARGE SCALE GENOMIC DNA]</scope>
    <source>
        <strain evidence="1 2">CBS 291.85</strain>
    </source>
</reference>
<dbReference type="EMBL" id="JAACJM010000121">
    <property type="protein sequence ID" value="KAF5344654.1"/>
    <property type="molecule type" value="Genomic_DNA"/>
</dbReference>
<evidence type="ECO:0000313" key="2">
    <source>
        <dbReference type="Proteomes" id="UP000559256"/>
    </source>
</evidence>